<protein>
    <submittedName>
        <fullName evidence="2">Uncharacterized protein</fullName>
    </submittedName>
</protein>
<dbReference type="Gene3D" id="3.40.50.12660">
    <property type="match status" value="1"/>
</dbReference>
<evidence type="ECO:0000313" key="2">
    <source>
        <dbReference type="EMBL" id="CAF4901459.1"/>
    </source>
</evidence>
<dbReference type="Proteomes" id="UP000663865">
    <property type="component" value="Unassembled WGS sequence"/>
</dbReference>
<gene>
    <name evidence="1" type="ORF">KIK155_LOCUS10401</name>
    <name evidence="2" type="ORF">TOA249_LOCUS30711</name>
</gene>
<dbReference type="Proteomes" id="UP000663838">
    <property type="component" value="Unassembled WGS sequence"/>
</dbReference>
<name>A0A821V7M9_9BILA</name>
<sequence>NANGNIHEYLNVLKIVKTIREYAKKWAKQNKFCDFWYGNNHATKLEKVSKKLAIPYNIPKGNLKGLLVGVFELTSKPQVMETFINGVKMAYHSLKNVGIPEDTIVTLPDIVSNEWSTKENILFHLKRLLSGNDNKFFYFTGRRQRIKEQSINTRGYFFDCQGNSILDQELFSIFKHSDFTGHLTIVVDYCKSGTLSKLKPGDFQQFKVIIYFSCEENQVPMASSRKAILIGAFSWELFNALYKNPQLSISQLIDNIELAKSTKRFPYNQDFVINANYNYDLDEKIWK</sequence>
<proteinExistence type="predicted"/>
<organism evidence="2 3">
    <name type="scientific">Rotaria socialis</name>
    <dbReference type="NCBI Taxonomy" id="392032"/>
    <lineage>
        <taxon>Eukaryota</taxon>
        <taxon>Metazoa</taxon>
        <taxon>Spiralia</taxon>
        <taxon>Gnathifera</taxon>
        <taxon>Rotifera</taxon>
        <taxon>Eurotatoria</taxon>
        <taxon>Bdelloidea</taxon>
        <taxon>Philodinida</taxon>
        <taxon>Philodinidae</taxon>
        <taxon>Rotaria</taxon>
    </lineage>
</organism>
<dbReference type="AlphaFoldDB" id="A0A821V7M9"/>
<comment type="caution">
    <text evidence="2">The sequence shown here is derived from an EMBL/GenBank/DDBJ whole genome shotgun (WGS) entry which is preliminary data.</text>
</comment>
<feature type="non-terminal residue" evidence="2">
    <location>
        <position position="1"/>
    </location>
</feature>
<evidence type="ECO:0000313" key="1">
    <source>
        <dbReference type="EMBL" id="CAF3426085.1"/>
    </source>
</evidence>
<evidence type="ECO:0000313" key="3">
    <source>
        <dbReference type="Proteomes" id="UP000663838"/>
    </source>
</evidence>
<dbReference type="EMBL" id="CAJOBS010005559">
    <property type="protein sequence ID" value="CAF4901459.1"/>
    <property type="molecule type" value="Genomic_DNA"/>
</dbReference>
<accession>A0A821V7M9</accession>
<dbReference type="EMBL" id="CAJNYV010001529">
    <property type="protein sequence ID" value="CAF3426085.1"/>
    <property type="molecule type" value="Genomic_DNA"/>
</dbReference>
<reference evidence="2" key="1">
    <citation type="submission" date="2021-02" db="EMBL/GenBank/DDBJ databases">
        <authorList>
            <person name="Nowell W R."/>
        </authorList>
    </citation>
    <scope>NUCLEOTIDE SEQUENCE</scope>
</reference>